<dbReference type="PANTHER" id="PTHR45639">
    <property type="entry name" value="HSC70CB, ISOFORM G-RELATED"/>
    <property type="match status" value="1"/>
</dbReference>
<dbReference type="Gene3D" id="1.20.1270.10">
    <property type="match status" value="2"/>
</dbReference>
<organism evidence="4 5">
    <name type="scientific">Ambrosia artemisiifolia</name>
    <name type="common">Common ragweed</name>
    <dbReference type="NCBI Taxonomy" id="4212"/>
    <lineage>
        <taxon>Eukaryota</taxon>
        <taxon>Viridiplantae</taxon>
        <taxon>Streptophyta</taxon>
        <taxon>Embryophyta</taxon>
        <taxon>Tracheophyta</taxon>
        <taxon>Spermatophyta</taxon>
        <taxon>Magnoliopsida</taxon>
        <taxon>eudicotyledons</taxon>
        <taxon>Gunneridae</taxon>
        <taxon>Pentapetalae</taxon>
        <taxon>asterids</taxon>
        <taxon>campanulids</taxon>
        <taxon>Asterales</taxon>
        <taxon>Asteraceae</taxon>
        <taxon>Asteroideae</taxon>
        <taxon>Heliantheae alliance</taxon>
        <taxon>Heliantheae</taxon>
        <taxon>Ambrosia</taxon>
    </lineage>
</organism>
<keyword evidence="2" id="KW-0067">ATP-binding</keyword>
<evidence type="ECO:0000256" key="1">
    <source>
        <dbReference type="ARBA" id="ARBA00022741"/>
    </source>
</evidence>
<dbReference type="GO" id="GO:0005829">
    <property type="term" value="C:cytosol"/>
    <property type="evidence" value="ECO:0007669"/>
    <property type="project" value="TreeGrafter"/>
</dbReference>
<keyword evidence="1" id="KW-0547">Nucleotide-binding</keyword>
<feature type="compositionally biased region" description="Pro residues" evidence="3">
    <location>
        <begin position="202"/>
        <end position="211"/>
    </location>
</feature>
<dbReference type="Pfam" id="PF00012">
    <property type="entry name" value="HSP70"/>
    <property type="match status" value="1"/>
</dbReference>
<keyword evidence="5" id="KW-1185">Reference proteome</keyword>
<dbReference type="GO" id="GO:0005524">
    <property type="term" value="F:ATP binding"/>
    <property type="evidence" value="ECO:0007669"/>
    <property type="project" value="UniProtKB-KW"/>
</dbReference>
<evidence type="ECO:0000256" key="3">
    <source>
        <dbReference type="SAM" id="MobiDB-lite"/>
    </source>
</evidence>
<proteinExistence type="predicted"/>
<evidence type="ECO:0000256" key="2">
    <source>
        <dbReference type="ARBA" id="ARBA00022840"/>
    </source>
</evidence>
<dbReference type="InterPro" id="IPR013126">
    <property type="entry name" value="Hsp_70_fam"/>
</dbReference>
<dbReference type="FunFam" id="1.20.1270.10:FF:000002">
    <property type="entry name" value="Heat shock 70 kDa protein 4"/>
    <property type="match status" value="1"/>
</dbReference>
<dbReference type="Proteomes" id="UP001206925">
    <property type="component" value="Unassembled WGS sequence"/>
</dbReference>
<dbReference type="PANTHER" id="PTHR45639:SF4">
    <property type="entry name" value="HSC70CB, ISOFORM G"/>
    <property type="match status" value="1"/>
</dbReference>
<dbReference type="SUPFAM" id="SSF100934">
    <property type="entry name" value="Heat shock protein 70kD (HSP70), C-terminal subdomain"/>
    <property type="match status" value="2"/>
</dbReference>
<gene>
    <name evidence="4" type="ORF">M8C21_002250</name>
</gene>
<dbReference type="GO" id="GO:0140662">
    <property type="term" value="F:ATP-dependent protein folding chaperone"/>
    <property type="evidence" value="ECO:0007669"/>
    <property type="project" value="InterPro"/>
</dbReference>
<reference evidence="4" key="1">
    <citation type="submission" date="2022-06" db="EMBL/GenBank/DDBJ databases">
        <title>Uncovering the hologenomic basis of an extraordinary plant invasion.</title>
        <authorList>
            <person name="Bieker V.C."/>
            <person name="Martin M.D."/>
            <person name="Gilbert T."/>
            <person name="Hodgins K."/>
            <person name="Battlay P."/>
            <person name="Petersen B."/>
            <person name="Wilson J."/>
        </authorList>
    </citation>
    <scope>NUCLEOTIDE SEQUENCE</scope>
    <source>
        <strain evidence="4">AA19_3_7</strain>
        <tissue evidence="4">Leaf</tissue>
    </source>
</reference>
<name>A0AAD5CNS3_AMBAR</name>
<feature type="compositionally biased region" description="Polar residues" evidence="3">
    <location>
        <begin position="217"/>
        <end position="245"/>
    </location>
</feature>
<accession>A0AAD5CNS3</accession>
<comment type="caution">
    <text evidence="4">The sequence shown here is derived from an EMBL/GenBank/DDBJ whole genome shotgun (WGS) entry which is preliminary data.</text>
</comment>
<protein>
    <submittedName>
        <fullName evidence="4">Uncharacterized protein</fullName>
    </submittedName>
</protein>
<evidence type="ECO:0000313" key="4">
    <source>
        <dbReference type="EMBL" id="KAI7745049.1"/>
    </source>
</evidence>
<dbReference type="EMBL" id="JAMZMK010007373">
    <property type="protein sequence ID" value="KAI7745049.1"/>
    <property type="molecule type" value="Genomic_DNA"/>
</dbReference>
<sequence length="255" mass="28819">MVYGAMLSADVQKAVEKEFEMALQDRVMEETKDKKNAVEAYVYDMRNKLHDKLHEFVTDSDREAFIAKLQETEDWLYEDGEDETKGVYIAKLDELKKQGDPIEQRYKEYSEIGSNVDQLINFVNWYKQAAASSDPKYEHIDISEKQKVLNECSEVENWLREKKQAQDSLPKHADPVLLSSDIRKKSETIDRVCRPIMTKPKPAAPETPSSPAPAQAGEQQPSQEAGNGTNPDANSNAENSDSTAAMETEKPEAAE</sequence>
<feature type="region of interest" description="Disordered" evidence="3">
    <location>
        <begin position="188"/>
        <end position="255"/>
    </location>
</feature>
<evidence type="ECO:0000313" key="5">
    <source>
        <dbReference type="Proteomes" id="UP001206925"/>
    </source>
</evidence>
<dbReference type="GO" id="GO:0005634">
    <property type="term" value="C:nucleus"/>
    <property type="evidence" value="ECO:0007669"/>
    <property type="project" value="TreeGrafter"/>
</dbReference>
<dbReference type="InterPro" id="IPR029048">
    <property type="entry name" value="HSP70_C_sf"/>
</dbReference>
<dbReference type="AlphaFoldDB" id="A0AAD5CNS3"/>